<evidence type="ECO:0000313" key="3">
    <source>
        <dbReference type="Proteomes" id="UP000191897"/>
    </source>
</evidence>
<proteinExistence type="predicted"/>
<dbReference type="EMBL" id="FBWC01000031">
    <property type="protein sequence ID" value="CUX64716.1"/>
    <property type="molecule type" value="Genomic_DNA"/>
</dbReference>
<dbReference type="Pfam" id="PF13503">
    <property type="entry name" value="DUF4123"/>
    <property type="match status" value="1"/>
</dbReference>
<dbReference type="AlphaFoldDB" id="A0A1S7S9D2"/>
<evidence type="ECO:0000313" key="2">
    <source>
        <dbReference type="EMBL" id="CUX64716.1"/>
    </source>
</evidence>
<organism evidence="2 3">
    <name type="scientific">Agrobacterium tumefaciens str. Kerr 14</name>
    <dbReference type="NCBI Taxonomy" id="1183424"/>
    <lineage>
        <taxon>Bacteria</taxon>
        <taxon>Pseudomonadati</taxon>
        <taxon>Pseudomonadota</taxon>
        <taxon>Alphaproteobacteria</taxon>
        <taxon>Hyphomicrobiales</taxon>
        <taxon>Rhizobiaceae</taxon>
        <taxon>Rhizobium/Agrobacterium group</taxon>
        <taxon>Agrobacterium</taxon>
        <taxon>Agrobacterium tumefaciens complex</taxon>
    </lineage>
</organism>
<name>A0A1S7S9D2_AGRTU</name>
<feature type="domain" description="DUF4123" evidence="1">
    <location>
        <begin position="27"/>
        <end position="145"/>
    </location>
</feature>
<sequence length="198" mass="22533">MELNSEKRQEVLSKLREEQRTGGAARLYAVVDASRARMIIPPALQAMTDKVACLYRGNALEEFGDDTAWVAEMTSDESVLQWLIDKGFGRRWSVFLRTAHALEDVVRHLRKFTVVKDSEGTIHFFRYYDPRTLRQYLPVLTSEQAAVFFKGIECFYCENDLKAGELLKFRFEGGIVHRAIAVPAHGASQTKAVERISS</sequence>
<dbReference type="InterPro" id="IPR025391">
    <property type="entry name" value="DUF4123"/>
</dbReference>
<reference evidence="2 3" key="1">
    <citation type="submission" date="2016-01" db="EMBL/GenBank/DDBJ databases">
        <authorList>
            <person name="Oliw E.H."/>
        </authorList>
    </citation>
    <scope>NUCLEOTIDE SEQUENCE [LARGE SCALE GENOMIC DNA]</scope>
    <source>
        <strain evidence="2 3">Kerr 14</strain>
    </source>
</reference>
<dbReference type="Proteomes" id="UP000191897">
    <property type="component" value="Unassembled WGS sequence"/>
</dbReference>
<protein>
    <recommendedName>
        <fullName evidence="1">DUF4123 domain-containing protein</fullName>
    </recommendedName>
</protein>
<accession>A0A1S7S9D2</accession>
<gene>
    <name evidence="2" type="ORF">AGR4C_Lc90281</name>
</gene>
<evidence type="ECO:0000259" key="1">
    <source>
        <dbReference type="Pfam" id="PF13503"/>
    </source>
</evidence>
<dbReference type="RefSeq" id="WP_080867204.1">
    <property type="nucleotide sequence ID" value="NZ_LT009731.1"/>
</dbReference>